<feature type="compositionally biased region" description="Polar residues" evidence="1">
    <location>
        <begin position="51"/>
        <end position="63"/>
    </location>
</feature>
<keyword evidence="3" id="KW-1185">Reference proteome</keyword>
<evidence type="ECO:0000256" key="1">
    <source>
        <dbReference type="SAM" id="MobiDB-lite"/>
    </source>
</evidence>
<name>A0A9P5CC24_9HYPO</name>
<evidence type="ECO:0000313" key="2">
    <source>
        <dbReference type="EMBL" id="KAF3072136.1"/>
    </source>
</evidence>
<reference evidence="2 3" key="1">
    <citation type="submission" date="2018-06" db="EMBL/GenBank/DDBJ databases">
        <title>Genome analysis of cellulolytic fungus Trichoderma lentiforme CFAM-422.</title>
        <authorList>
            <person name="Steindorff A.S."/>
            <person name="Formighieri E.F."/>
            <person name="Midorikawa G.E.O."/>
            <person name="Tamietti M.S."/>
            <person name="Ramos E.Z."/>
            <person name="Silva A.S."/>
            <person name="Bon E.P.S."/>
            <person name="Mendes T.D."/>
            <person name="Damaso M.C.T."/>
            <person name="Favaro L.C.L."/>
        </authorList>
    </citation>
    <scope>NUCLEOTIDE SEQUENCE [LARGE SCALE GENOMIC DNA]</scope>
    <source>
        <strain evidence="2 3">CFAM-422</strain>
    </source>
</reference>
<accession>A0A9P5CC24</accession>
<dbReference type="AlphaFoldDB" id="A0A9P5CC24"/>
<evidence type="ECO:0000313" key="3">
    <source>
        <dbReference type="Proteomes" id="UP000801864"/>
    </source>
</evidence>
<protein>
    <submittedName>
        <fullName evidence="2">Uncharacterized protein</fullName>
    </submittedName>
</protein>
<sequence length="303" mass="33356">MASQRQALWEWPICSVTLGKRFLPRHVLFWPTAKLATGLAPAGAAGHDTGTRTMQSQHDSCSRLSAAPPGRSSVCLAAGEVARTSTSTSASEAKAICQVKRLQTNVPVQVSSHLITLYYHGYGPSMVLRTYEYSTSATGKVKRGRLFLRAAALSLPPTSQARHSPTMVRPARLGRTCLGHLYFARDSTPCRWSEWSKLPTRVLLLVVVVRSSFMADWHPVRLSLISVRGFYSSCQEPGPWICLSSSAPFGFDLQMGTYDGAQYGLPWPSEICWVASFRKTSLHPPAFRFPPSVFPGEDKALRL</sequence>
<feature type="region of interest" description="Disordered" evidence="1">
    <location>
        <begin position="41"/>
        <end position="65"/>
    </location>
</feature>
<dbReference type="EMBL" id="QLNT01000009">
    <property type="protein sequence ID" value="KAF3072136.1"/>
    <property type="molecule type" value="Genomic_DNA"/>
</dbReference>
<gene>
    <name evidence="2" type="ORF">CFAM422_006011</name>
</gene>
<comment type="caution">
    <text evidence="2">The sequence shown here is derived from an EMBL/GenBank/DDBJ whole genome shotgun (WGS) entry which is preliminary data.</text>
</comment>
<dbReference type="Proteomes" id="UP000801864">
    <property type="component" value="Unassembled WGS sequence"/>
</dbReference>
<proteinExistence type="predicted"/>
<organism evidence="2 3">
    <name type="scientific">Trichoderma lentiforme</name>
    <dbReference type="NCBI Taxonomy" id="1567552"/>
    <lineage>
        <taxon>Eukaryota</taxon>
        <taxon>Fungi</taxon>
        <taxon>Dikarya</taxon>
        <taxon>Ascomycota</taxon>
        <taxon>Pezizomycotina</taxon>
        <taxon>Sordariomycetes</taxon>
        <taxon>Hypocreomycetidae</taxon>
        <taxon>Hypocreales</taxon>
        <taxon>Hypocreaceae</taxon>
        <taxon>Trichoderma</taxon>
    </lineage>
</organism>